<evidence type="ECO:0000313" key="3">
    <source>
        <dbReference type="Proteomes" id="UP000664545"/>
    </source>
</evidence>
<keyword evidence="3" id="KW-1185">Reference proteome</keyword>
<evidence type="ECO:0000313" key="2">
    <source>
        <dbReference type="EMBL" id="MBN7772239.1"/>
    </source>
</evidence>
<proteinExistence type="predicted"/>
<dbReference type="AlphaFoldDB" id="A0A939D657"/>
<reference evidence="2" key="1">
    <citation type="submission" date="2021-02" db="EMBL/GenBank/DDBJ databases">
        <title>Abyssanaerobacter marinus gen.nov., sp., nov, anaerobic bacterium isolated from the Onnuri vent field of Indian Ocean and suggestion of Mogibacteriaceae fam. nov., and proposal of reclassification of ambiguous this family's genus member.</title>
        <authorList>
            <person name="Kim Y.J."/>
            <person name="Yang J.-A."/>
        </authorList>
    </citation>
    <scope>NUCLEOTIDE SEQUENCE</scope>
    <source>
        <strain evidence="2">DSM 2634</strain>
    </source>
</reference>
<evidence type="ECO:0000259" key="1">
    <source>
        <dbReference type="Pfam" id="PF02579"/>
    </source>
</evidence>
<comment type="caution">
    <text evidence="2">The sequence shown here is derived from an EMBL/GenBank/DDBJ whole genome shotgun (WGS) entry which is preliminary data.</text>
</comment>
<dbReference type="EMBL" id="JAFJZZ010000001">
    <property type="protein sequence ID" value="MBN7772239.1"/>
    <property type="molecule type" value="Genomic_DNA"/>
</dbReference>
<accession>A0A939D657</accession>
<dbReference type="InterPro" id="IPR036105">
    <property type="entry name" value="DiNase_FeMo-co_biosyn_sf"/>
</dbReference>
<dbReference type="RefSeq" id="WP_206581057.1">
    <property type="nucleotide sequence ID" value="NZ_JAFJZZ010000001.1"/>
</dbReference>
<dbReference type="Proteomes" id="UP000664545">
    <property type="component" value="Unassembled WGS sequence"/>
</dbReference>
<organism evidence="2 3">
    <name type="scientific">Clostridium aminobutyricum</name>
    <dbReference type="NCBI Taxonomy" id="33953"/>
    <lineage>
        <taxon>Bacteria</taxon>
        <taxon>Bacillati</taxon>
        <taxon>Bacillota</taxon>
        <taxon>Clostridia</taxon>
        <taxon>Eubacteriales</taxon>
        <taxon>Clostridiaceae</taxon>
        <taxon>Clostridium</taxon>
    </lineage>
</organism>
<dbReference type="InterPro" id="IPR051840">
    <property type="entry name" value="NifX/NifY_domain"/>
</dbReference>
<sequence length="115" mass="12345">MSYKIAAASSDGKVINQHFGKATQFLIFEVKEGKYSFLERMETKPFCSGGGHDDNSLLAAADALIGCRAVLVSQIGNGAAQLLESKGIQSFDINGLIEEALPKLINYYLKTDGGK</sequence>
<name>A0A939D657_CLOAM</name>
<dbReference type="PANTHER" id="PTHR33937:SF2">
    <property type="entry name" value="DINITROGENASE IRON-MOLYBDENUM COFACTOR BIOSYNTHESIS DOMAIN-CONTAINING PROTEIN"/>
    <property type="match status" value="1"/>
</dbReference>
<dbReference type="PANTHER" id="PTHR33937">
    <property type="entry name" value="IRON-MOLYBDENUM PROTEIN-RELATED-RELATED"/>
    <property type="match status" value="1"/>
</dbReference>
<gene>
    <name evidence="2" type="ORF">JYB65_02580</name>
</gene>
<dbReference type="InterPro" id="IPR003731">
    <property type="entry name" value="Di-Nase_FeMo-co_biosynth"/>
</dbReference>
<dbReference type="Pfam" id="PF02579">
    <property type="entry name" value="Nitro_FeMo-Co"/>
    <property type="match status" value="1"/>
</dbReference>
<dbReference type="Gene3D" id="3.30.420.130">
    <property type="entry name" value="Dinitrogenase iron-molybdenum cofactor biosynthesis domain"/>
    <property type="match status" value="1"/>
</dbReference>
<feature type="domain" description="Dinitrogenase iron-molybdenum cofactor biosynthesis" evidence="1">
    <location>
        <begin position="11"/>
        <end position="105"/>
    </location>
</feature>
<dbReference type="SUPFAM" id="SSF53146">
    <property type="entry name" value="Nitrogenase accessory factor-like"/>
    <property type="match status" value="1"/>
</dbReference>
<protein>
    <submittedName>
        <fullName evidence="2">Dinitrogenase iron-molybdenum cofactor biosynthesis protein</fullName>
    </submittedName>
</protein>